<comment type="similarity">
    <text evidence="2">Belongs to the purine nucleoside phosphorylase YfiH/LACC1 family.</text>
</comment>
<dbReference type="PANTHER" id="PTHR30616">
    <property type="entry name" value="UNCHARACTERIZED PROTEIN YFIH"/>
    <property type="match status" value="1"/>
</dbReference>
<evidence type="ECO:0000313" key="9">
    <source>
        <dbReference type="EMBL" id="MBO1517517.1"/>
    </source>
</evidence>
<dbReference type="GO" id="GO:0017061">
    <property type="term" value="F:S-methyl-5-thioadenosine phosphorylase activity"/>
    <property type="evidence" value="ECO:0007669"/>
    <property type="project" value="UniProtKB-EC"/>
</dbReference>
<evidence type="ECO:0000256" key="6">
    <source>
        <dbReference type="ARBA" id="ARBA00047989"/>
    </source>
</evidence>
<dbReference type="InterPro" id="IPR011324">
    <property type="entry name" value="Cytotoxic_necrot_fac-like_cat"/>
</dbReference>
<evidence type="ECO:0000256" key="5">
    <source>
        <dbReference type="ARBA" id="ARBA00022833"/>
    </source>
</evidence>
<organism evidence="9 10">
    <name type="scientific">Psychrobacter halodurans</name>
    <dbReference type="NCBI Taxonomy" id="2818439"/>
    <lineage>
        <taxon>Bacteria</taxon>
        <taxon>Pseudomonadati</taxon>
        <taxon>Pseudomonadota</taxon>
        <taxon>Gammaproteobacteria</taxon>
        <taxon>Moraxellales</taxon>
        <taxon>Moraxellaceae</taxon>
        <taxon>Psychrobacter</taxon>
    </lineage>
</organism>
<keyword evidence="4" id="KW-0479">Metal-binding</keyword>
<reference evidence="9 10" key="1">
    <citation type="submission" date="2021-03" db="EMBL/GenBank/DDBJ databases">
        <authorList>
            <person name="Shang D.-D."/>
            <person name="Du Z.-J."/>
            <person name="Chen G.-J."/>
        </authorList>
    </citation>
    <scope>NUCLEOTIDE SEQUENCE [LARGE SCALE GENOMIC DNA]</scope>
    <source>
        <strain evidence="9 10">F2608</strain>
    </source>
</reference>
<comment type="catalytic activity">
    <reaction evidence="6">
        <text>adenosine + H2O + H(+) = inosine + NH4(+)</text>
        <dbReference type="Rhea" id="RHEA:24408"/>
        <dbReference type="ChEBI" id="CHEBI:15377"/>
        <dbReference type="ChEBI" id="CHEBI:15378"/>
        <dbReference type="ChEBI" id="CHEBI:16335"/>
        <dbReference type="ChEBI" id="CHEBI:17596"/>
        <dbReference type="ChEBI" id="CHEBI:28938"/>
        <dbReference type="EC" id="3.5.4.4"/>
    </reaction>
    <physiologicalReaction direction="left-to-right" evidence="6">
        <dbReference type="Rhea" id="RHEA:24409"/>
    </physiologicalReaction>
</comment>
<dbReference type="PANTHER" id="PTHR30616:SF3">
    <property type="entry name" value="PURINE NUCLEOSIDE PHOSPHORYLASE"/>
    <property type="match status" value="1"/>
</dbReference>
<sequence>MTKNLPMTVLAHIDDVVVFQTAACLETDTDISSDLYQSQQSTAQANYGALNLGLHVNDQAARVLGNRMHVLAAINEQLRPVDALATDRAQGRYIKRLHWVDQVHGKHIYDVDACPLSMQPAAADAMVSQQAGLGLAVMTADCVPVVLYQPASGRIAAIHAGWQGLAGGVIPAAVERFTQAGEIQAWIGVCISQANYEVDSRVRDKLLAGCRDSQALPVQTLSGTERFDQLYVATSAAHQTTDSAACKDKITLDLPKIAADQLSHAGVNLANKAPISCSYADSHYYSYRRQTHLQQPATGRMALIIVRGAVSHTGGEMS</sequence>
<evidence type="ECO:0000256" key="2">
    <source>
        <dbReference type="ARBA" id="ARBA00007353"/>
    </source>
</evidence>
<dbReference type="SUPFAM" id="SSF64438">
    <property type="entry name" value="CNF1/YfiH-like putative cysteine hydrolases"/>
    <property type="match status" value="1"/>
</dbReference>
<dbReference type="EMBL" id="JAGBKN010000020">
    <property type="protein sequence ID" value="MBO1517517.1"/>
    <property type="molecule type" value="Genomic_DNA"/>
</dbReference>
<dbReference type="RefSeq" id="WP_207969993.1">
    <property type="nucleotide sequence ID" value="NZ_JAGBKN010000020.1"/>
</dbReference>
<comment type="caution">
    <text evidence="9">The sequence shown here is derived from an EMBL/GenBank/DDBJ whole genome shotgun (WGS) entry which is preliminary data.</text>
</comment>
<dbReference type="InterPro" id="IPR038371">
    <property type="entry name" value="Cu_polyphenol_OxRdtase_sf"/>
</dbReference>
<evidence type="ECO:0000256" key="4">
    <source>
        <dbReference type="ARBA" id="ARBA00022723"/>
    </source>
</evidence>
<comment type="catalytic activity">
    <reaction evidence="1">
        <text>inosine + phosphate = alpha-D-ribose 1-phosphate + hypoxanthine</text>
        <dbReference type="Rhea" id="RHEA:27646"/>
        <dbReference type="ChEBI" id="CHEBI:17368"/>
        <dbReference type="ChEBI" id="CHEBI:17596"/>
        <dbReference type="ChEBI" id="CHEBI:43474"/>
        <dbReference type="ChEBI" id="CHEBI:57720"/>
        <dbReference type="EC" id="2.4.2.1"/>
    </reaction>
    <physiologicalReaction direction="left-to-right" evidence="1">
        <dbReference type="Rhea" id="RHEA:27647"/>
    </physiologicalReaction>
</comment>
<comment type="catalytic activity">
    <reaction evidence="8">
        <text>S-methyl-5'-thioadenosine + phosphate = 5-(methylsulfanyl)-alpha-D-ribose 1-phosphate + adenine</text>
        <dbReference type="Rhea" id="RHEA:11852"/>
        <dbReference type="ChEBI" id="CHEBI:16708"/>
        <dbReference type="ChEBI" id="CHEBI:17509"/>
        <dbReference type="ChEBI" id="CHEBI:43474"/>
        <dbReference type="ChEBI" id="CHEBI:58533"/>
        <dbReference type="EC" id="2.4.2.28"/>
    </reaction>
    <physiologicalReaction direction="left-to-right" evidence="8">
        <dbReference type="Rhea" id="RHEA:11853"/>
    </physiologicalReaction>
</comment>
<keyword evidence="10" id="KW-1185">Reference proteome</keyword>
<evidence type="ECO:0000256" key="3">
    <source>
        <dbReference type="ARBA" id="ARBA00022679"/>
    </source>
</evidence>
<keyword evidence="3" id="KW-0808">Transferase</keyword>
<accession>A0AAW4IZ60</accession>
<comment type="catalytic activity">
    <reaction evidence="7">
        <text>adenosine + phosphate = alpha-D-ribose 1-phosphate + adenine</text>
        <dbReference type="Rhea" id="RHEA:27642"/>
        <dbReference type="ChEBI" id="CHEBI:16335"/>
        <dbReference type="ChEBI" id="CHEBI:16708"/>
        <dbReference type="ChEBI" id="CHEBI:43474"/>
        <dbReference type="ChEBI" id="CHEBI:57720"/>
        <dbReference type="EC" id="2.4.2.1"/>
    </reaction>
    <physiologicalReaction direction="left-to-right" evidence="7">
        <dbReference type="Rhea" id="RHEA:27643"/>
    </physiologicalReaction>
</comment>
<protein>
    <submittedName>
        <fullName evidence="9">Laccase domain-containing protein</fullName>
    </submittedName>
</protein>
<evidence type="ECO:0000256" key="8">
    <source>
        <dbReference type="ARBA" id="ARBA00049893"/>
    </source>
</evidence>
<dbReference type="GO" id="GO:0005507">
    <property type="term" value="F:copper ion binding"/>
    <property type="evidence" value="ECO:0007669"/>
    <property type="project" value="TreeGrafter"/>
</dbReference>
<dbReference type="Proteomes" id="UP000664161">
    <property type="component" value="Unassembled WGS sequence"/>
</dbReference>
<dbReference type="AlphaFoldDB" id="A0AAW4IZ60"/>
<evidence type="ECO:0000256" key="1">
    <source>
        <dbReference type="ARBA" id="ARBA00000553"/>
    </source>
</evidence>
<proteinExistence type="inferred from homology"/>
<name>A0AAW4IZ60_9GAMM</name>
<gene>
    <name evidence="9" type="ORF">J3491_09255</name>
</gene>
<keyword evidence="5" id="KW-0862">Zinc</keyword>
<dbReference type="InterPro" id="IPR003730">
    <property type="entry name" value="Cu_polyphenol_OxRdtase"/>
</dbReference>
<dbReference type="Gene3D" id="3.60.140.10">
    <property type="entry name" value="CNF1/YfiH-like putative cysteine hydrolases"/>
    <property type="match status" value="1"/>
</dbReference>
<dbReference type="Pfam" id="PF02578">
    <property type="entry name" value="Cu-oxidase_4"/>
    <property type="match status" value="1"/>
</dbReference>
<dbReference type="CDD" id="cd16833">
    <property type="entry name" value="YfiH"/>
    <property type="match status" value="1"/>
</dbReference>
<evidence type="ECO:0000256" key="7">
    <source>
        <dbReference type="ARBA" id="ARBA00048968"/>
    </source>
</evidence>
<evidence type="ECO:0000313" key="10">
    <source>
        <dbReference type="Proteomes" id="UP000664161"/>
    </source>
</evidence>